<comment type="subcellular location">
    <subcellularLocation>
        <location evidence="1">Endomembrane system</location>
        <topology evidence="1">Multi-pass membrane protein</topology>
    </subcellularLocation>
</comment>
<sequence>MPFKYAYVVPIFQGVLYPVTFSFTYIVAAYINKDIPSVFPYISDTGAWSIERCIFSFMLGIGSVAMFLTIYIRYRQVKLILGTHKNNGYRPLLHSLNNFSFYMGIIIGLSVFLLGCFQVQPFIVMHLVGAVTACITSGSYLVIQTYLSYKIYPALGSKNLNIFRLIVVVILIISTIISGSFGLISLLLFTGDDITQWTESSGGYLFHLISAATEWIVVLGVVFYLSLYAAEFKTLVFNKPKVDIINV</sequence>
<name>A0A9N9QQ46_9CUCU</name>
<dbReference type="Pfam" id="PF10277">
    <property type="entry name" value="Frag1"/>
    <property type="match status" value="1"/>
</dbReference>
<comment type="similarity">
    <text evidence="2">Belongs to the DRAM/TMEM150 family.</text>
</comment>
<feature type="transmembrane region" description="Helical" evidence="6">
    <location>
        <begin position="123"/>
        <end position="143"/>
    </location>
</feature>
<evidence type="ECO:0000313" key="9">
    <source>
        <dbReference type="Proteomes" id="UP001152799"/>
    </source>
</evidence>
<feature type="transmembrane region" description="Helical" evidence="6">
    <location>
        <begin position="204"/>
        <end position="230"/>
    </location>
</feature>
<dbReference type="Proteomes" id="UP001152799">
    <property type="component" value="Chromosome 5"/>
</dbReference>
<gene>
    <name evidence="8" type="ORF">CEUTPL_LOCUS9778</name>
</gene>
<feature type="transmembrane region" description="Helical" evidence="6">
    <location>
        <begin position="95"/>
        <end position="117"/>
    </location>
</feature>
<evidence type="ECO:0000259" key="7">
    <source>
        <dbReference type="Pfam" id="PF10277"/>
    </source>
</evidence>
<evidence type="ECO:0000256" key="6">
    <source>
        <dbReference type="SAM" id="Phobius"/>
    </source>
</evidence>
<feature type="domain" description="CWH43-like N-terminal" evidence="7">
    <location>
        <begin position="6"/>
        <end position="234"/>
    </location>
</feature>
<organism evidence="8 9">
    <name type="scientific">Ceutorhynchus assimilis</name>
    <name type="common">cabbage seed weevil</name>
    <dbReference type="NCBI Taxonomy" id="467358"/>
    <lineage>
        <taxon>Eukaryota</taxon>
        <taxon>Metazoa</taxon>
        <taxon>Ecdysozoa</taxon>
        <taxon>Arthropoda</taxon>
        <taxon>Hexapoda</taxon>
        <taxon>Insecta</taxon>
        <taxon>Pterygota</taxon>
        <taxon>Neoptera</taxon>
        <taxon>Endopterygota</taxon>
        <taxon>Coleoptera</taxon>
        <taxon>Polyphaga</taxon>
        <taxon>Cucujiformia</taxon>
        <taxon>Curculionidae</taxon>
        <taxon>Ceutorhynchinae</taxon>
        <taxon>Ceutorhynchus</taxon>
    </lineage>
</organism>
<dbReference type="PANTHER" id="PTHR21324:SF2">
    <property type="entry name" value="EG:22E5.9 PROTEIN"/>
    <property type="match status" value="1"/>
</dbReference>
<accession>A0A9N9QQ46</accession>
<reference evidence="8" key="1">
    <citation type="submission" date="2022-01" db="EMBL/GenBank/DDBJ databases">
        <authorList>
            <person name="King R."/>
        </authorList>
    </citation>
    <scope>NUCLEOTIDE SEQUENCE</scope>
</reference>
<dbReference type="OrthoDB" id="191706at2759"/>
<feature type="transmembrane region" description="Helical" evidence="6">
    <location>
        <begin position="163"/>
        <end position="189"/>
    </location>
</feature>
<feature type="transmembrane region" description="Helical" evidence="6">
    <location>
        <begin position="7"/>
        <end position="31"/>
    </location>
</feature>
<dbReference type="InterPro" id="IPR019402">
    <property type="entry name" value="CWH43_N"/>
</dbReference>
<evidence type="ECO:0000256" key="4">
    <source>
        <dbReference type="ARBA" id="ARBA00022989"/>
    </source>
</evidence>
<evidence type="ECO:0000256" key="2">
    <source>
        <dbReference type="ARBA" id="ARBA00006565"/>
    </source>
</evidence>
<evidence type="ECO:0000256" key="5">
    <source>
        <dbReference type="ARBA" id="ARBA00023136"/>
    </source>
</evidence>
<dbReference type="InterPro" id="IPR050911">
    <property type="entry name" value="DRAM/TMEM150_Autophagy_Mod"/>
</dbReference>
<keyword evidence="3 6" id="KW-0812">Transmembrane</keyword>
<proteinExistence type="inferred from homology"/>
<protein>
    <recommendedName>
        <fullName evidence="7">CWH43-like N-terminal domain-containing protein</fullName>
    </recommendedName>
</protein>
<evidence type="ECO:0000256" key="3">
    <source>
        <dbReference type="ARBA" id="ARBA00022692"/>
    </source>
</evidence>
<keyword evidence="9" id="KW-1185">Reference proteome</keyword>
<dbReference type="PANTHER" id="PTHR21324">
    <property type="entry name" value="FASTING-INDUCIBLE INTEGRAL MEMBRANE PROTEIN TM6P1-RELATED"/>
    <property type="match status" value="1"/>
</dbReference>
<dbReference type="GO" id="GO:0012505">
    <property type="term" value="C:endomembrane system"/>
    <property type="evidence" value="ECO:0007669"/>
    <property type="project" value="UniProtKB-SubCell"/>
</dbReference>
<feature type="transmembrane region" description="Helical" evidence="6">
    <location>
        <begin position="54"/>
        <end position="74"/>
    </location>
</feature>
<evidence type="ECO:0000313" key="8">
    <source>
        <dbReference type="EMBL" id="CAG9769265.1"/>
    </source>
</evidence>
<keyword evidence="5 6" id="KW-0472">Membrane</keyword>
<evidence type="ECO:0000256" key="1">
    <source>
        <dbReference type="ARBA" id="ARBA00004127"/>
    </source>
</evidence>
<dbReference type="EMBL" id="OU892281">
    <property type="protein sequence ID" value="CAG9769265.1"/>
    <property type="molecule type" value="Genomic_DNA"/>
</dbReference>
<keyword evidence="4 6" id="KW-1133">Transmembrane helix</keyword>
<dbReference type="AlphaFoldDB" id="A0A9N9QQ46"/>